<sequence length="107" mass="12255">MQVRKIKCKISIDTIDILHFRSFSPANRLRFYYSSLVTIVLMICDYLPLVDEILRNILFVASRFSDVEEDKAAARKHEGVGLSMRHLFGAGDNGLLTVLMIFWGLFS</sequence>
<reference evidence="2" key="1">
    <citation type="submission" date="2018-08" db="EMBL/GenBank/DDBJ databases">
        <authorList>
            <consortium name="GenomeTrakr network: Whole genome sequencing for foodborne pathogen traceback"/>
        </authorList>
    </citation>
    <scope>NUCLEOTIDE SEQUENCE [LARGE SCALE GENOMIC DNA]</scope>
    <source>
        <strain evidence="2">FLUFL-1338</strain>
    </source>
</reference>
<dbReference type="EMBL" id="RSMR01000027">
    <property type="protein sequence ID" value="MIK93851.1"/>
    <property type="molecule type" value="Genomic_DNA"/>
</dbReference>
<proteinExistence type="predicted"/>
<name>A0A402Q8R8_SALER</name>
<evidence type="ECO:0000313" key="2">
    <source>
        <dbReference type="EMBL" id="MIK93851.1"/>
    </source>
</evidence>
<protein>
    <submittedName>
        <fullName evidence="2">Uncharacterized protein</fullName>
    </submittedName>
</protein>
<evidence type="ECO:0000256" key="1">
    <source>
        <dbReference type="SAM" id="Phobius"/>
    </source>
</evidence>
<feature type="transmembrane region" description="Helical" evidence="1">
    <location>
        <begin position="87"/>
        <end position="106"/>
    </location>
</feature>
<keyword evidence="1" id="KW-0472">Membrane</keyword>
<feature type="transmembrane region" description="Helical" evidence="1">
    <location>
        <begin position="31"/>
        <end position="49"/>
    </location>
</feature>
<keyword evidence="1" id="KW-0812">Transmembrane</keyword>
<dbReference type="AlphaFoldDB" id="A0A402Q8R8"/>
<comment type="caution">
    <text evidence="2">The sequence shown here is derived from an EMBL/GenBank/DDBJ whole genome shotgun (WGS) entry which is preliminary data.</text>
</comment>
<keyword evidence="1" id="KW-1133">Transmembrane helix</keyword>
<gene>
    <name evidence="2" type="ORF">KO51_20590</name>
</gene>
<organism evidence="2">
    <name type="scientific">Salmonella enterica</name>
    <name type="common">Salmonella choleraesuis</name>
    <dbReference type="NCBI Taxonomy" id="28901"/>
    <lineage>
        <taxon>Bacteria</taxon>
        <taxon>Pseudomonadati</taxon>
        <taxon>Pseudomonadota</taxon>
        <taxon>Gammaproteobacteria</taxon>
        <taxon>Enterobacterales</taxon>
        <taxon>Enterobacteriaceae</taxon>
        <taxon>Salmonella</taxon>
    </lineage>
</organism>
<dbReference type="Proteomes" id="UP000885283">
    <property type="component" value="Unassembled WGS sequence"/>
</dbReference>
<accession>A0A402Q8R8</accession>